<keyword evidence="5 7" id="KW-0460">Magnesium</keyword>
<dbReference type="GO" id="GO:0036220">
    <property type="term" value="F:ITP diphosphatase activity"/>
    <property type="evidence" value="ECO:0007669"/>
    <property type="project" value="UniProtKB-EC"/>
</dbReference>
<keyword evidence="6 7" id="KW-0546">Nucleotide metabolism</keyword>
<evidence type="ECO:0000256" key="1">
    <source>
        <dbReference type="ARBA" id="ARBA00008023"/>
    </source>
</evidence>
<protein>
    <recommendedName>
        <fullName evidence="7">dITP/XTP pyrophosphatase</fullName>
        <ecNumber evidence="7">3.6.1.66</ecNumber>
    </recommendedName>
    <alternativeName>
        <fullName evidence="7">Non-canonical purine NTP pyrophosphatase</fullName>
    </alternativeName>
    <alternativeName>
        <fullName evidence="7">Non-standard purine NTP pyrophosphatase</fullName>
    </alternativeName>
    <alternativeName>
        <fullName evidence="7">Nucleoside-triphosphate diphosphatase</fullName>
    </alternativeName>
    <alternativeName>
        <fullName evidence="7">Nucleoside-triphosphate pyrophosphatase</fullName>
        <shortName evidence="7">NTPase</shortName>
    </alternativeName>
</protein>
<dbReference type="EMBL" id="JBHLVX010000013">
    <property type="protein sequence ID" value="MFC0267091.1"/>
    <property type="molecule type" value="Genomic_DNA"/>
</dbReference>
<feature type="binding site" evidence="7">
    <location>
        <begin position="157"/>
        <end position="160"/>
    </location>
    <ligand>
        <name>substrate</name>
    </ligand>
</feature>
<keyword evidence="10" id="KW-1185">Reference proteome</keyword>
<dbReference type="Proteomes" id="UP001589814">
    <property type="component" value="Unassembled WGS sequence"/>
</dbReference>
<keyword evidence="4 7" id="KW-0378">Hydrolase</keyword>
<accession>A0ABV6G0D6</accession>
<gene>
    <name evidence="9" type="primary">rdgB</name>
    <name evidence="9" type="ORF">ACFFHW_03585</name>
</gene>
<evidence type="ECO:0000256" key="2">
    <source>
        <dbReference type="ARBA" id="ARBA00022723"/>
    </source>
</evidence>
<feature type="binding site" evidence="7">
    <location>
        <begin position="185"/>
        <end position="186"/>
    </location>
    <ligand>
        <name>substrate</name>
    </ligand>
</feature>
<comment type="subunit">
    <text evidence="7">Homodimer.</text>
</comment>
<comment type="caution">
    <text evidence="9">The sequence shown here is derived from an EMBL/GenBank/DDBJ whole genome shotgun (WGS) entry which is preliminary data.</text>
</comment>
<proteinExistence type="inferred from homology"/>
<comment type="caution">
    <text evidence="7">Lacks conserved residue(s) required for the propagation of feature annotation.</text>
</comment>
<keyword evidence="3 7" id="KW-0547">Nucleotide-binding</keyword>
<organism evidence="9 10">
    <name type="scientific">Kushneria aurantia</name>
    <dbReference type="NCBI Taxonomy" id="504092"/>
    <lineage>
        <taxon>Bacteria</taxon>
        <taxon>Pseudomonadati</taxon>
        <taxon>Pseudomonadota</taxon>
        <taxon>Gammaproteobacteria</taxon>
        <taxon>Oceanospirillales</taxon>
        <taxon>Halomonadaceae</taxon>
        <taxon>Kushneria</taxon>
    </lineage>
</organism>
<keyword evidence="2 7" id="KW-0479">Metal-binding</keyword>
<evidence type="ECO:0000313" key="10">
    <source>
        <dbReference type="Proteomes" id="UP001589814"/>
    </source>
</evidence>
<comment type="cofactor">
    <cofactor evidence="7">
        <name>Mg(2+)</name>
        <dbReference type="ChEBI" id="CHEBI:18420"/>
    </cofactor>
    <text evidence="7">Binds 1 Mg(2+) ion per subunit.</text>
</comment>
<reference evidence="9 10" key="1">
    <citation type="submission" date="2024-09" db="EMBL/GenBank/DDBJ databases">
        <authorList>
            <person name="Sun Q."/>
            <person name="Mori K."/>
        </authorList>
    </citation>
    <scope>NUCLEOTIDE SEQUENCE [LARGE SCALE GENOMIC DNA]</scope>
    <source>
        <strain evidence="9 10">CCM 7415</strain>
    </source>
</reference>
<dbReference type="NCBIfam" id="TIGR00042">
    <property type="entry name" value="RdgB/HAM1 family non-canonical purine NTP pyrophosphatase"/>
    <property type="match status" value="1"/>
</dbReference>
<comment type="catalytic activity">
    <reaction evidence="7">
        <text>ITP + H2O = IMP + diphosphate + H(+)</text>
        <dbReference type="Rhea" id="RHEA:29399"/>
        <dbReference type="ChEBI" id="CHEBI:15377"/>
        <dbReference type="ChEBI" id="CHEBI:15378"/>
        <dbReference type="ChEBI" id="CHEBI:33019"/>
        <dbReference type="ChEBI" id="CHEBI:58053"/>
        <dbReference type="ChEBI" id="CHEBI:61402"/>
        <dbReference type="EC" id="3.6.1.66"/>
    </reaction>
</comment>
<dbReference type="Gene3D" id="3.90.950.10">
    <property type="match status" value="1"/>
</dbReference>
<comment type="similarity">
    <text evidence="1 7 8">Belongs to the HAM1 NTPase family.</text>
</comment>
<feature type="binding site" evidence="7">
    <location>
        <begin position="11"/>
        <end position="16"/>
    </location>
    <ligand>
        <name>substrate</name>
    </ligand>
</feature>
<name>A0ABV6G0D6_9GAMM</name>
<dbReference type="PANTHER" id="PTHR11067">
    <property type="entry name" value="INOSINE TRIPHOSPHATE PYROPHOSPHATASE/HAM1 PROTEIN"/>
    <property type="match status" value="1"/>
</dbReference>
<evidence type="ECO:0000256" key="6">
    <source>
        <dbReference type="ARBA" id="ARBA00023080"/>
    </source>
</evidence>
<comment type="catalytic activity">
    <reaction evidence="7">
        <text>XTP + H2O = XMP + diphosphate + H(+)</text>
        <dbReference type="Rhea" id="RHEA:28610"/>
        <dbReference type="ChEBI" id="CHEBI:15377"/>
        <dbReference type="ChEBI" id="CHEBI:15378"/>
        <dbReference type="ChEBI" id="CHEBI:33019"/>
        <dbReference type="ChEBI" id="CHEBI:57464"/>
        <dbReference type="ChEBI" id="CHEBI:61314"/>
        <dbReference type="EC" id="3.6.1.66"/>
    </reaction>
</comment>
<feature type="binding site" evidence="7">
    <location>
        <position position="73"/>
    </location>
    <ligand>
        <name>substrate</name>
    </ligand>
</feature>
<comment type="catalytic activity">
    <reaction evidence="7">
        <text>dITP + H2O = dIMP + diphosphate + H(+)</text>
        <dbReference type="Rhea" id="RHEA:28342"/>
        <dbReference type="ChEBI" id="CHEBI:15377"/>
        <dbReference type="ChEBI" id="CHEBI:15378"/>
        <dbReference type="ChEBI" id="CHEBI:33019"/>
        <dbReference type="ChEBI" id="CHEBI:61194"/>
        <dbReference type="ChEBI" id="CHEBI:61382"/>
        <dbReference type="EC" id="3.6.1.66"/>
    </reaction>
</comment>
<dbReference type="Pfam" id="PF01725">
    <property type="entry name" value="Ham1p_like"/>
    <property type="match status" value="1"/>
</dbReference>
<evidence type="ECO:0000256" key="3">
    <source>
        <dbReference type="ARBA" id="ARBA00022741"/>
    </source>
</evidence>
<sequence length="200" mass="21133">MSASRSLVVASHNAGKLREFRELLGPLSWQVTSQSEHGISAAPETGLTFIENALLKARAASVGSGLPALADDSGLAVDALGGAPGIHSARYADAHGDDQANNRKLLEALAEVPEGQRGAQYHCVLVYLRHAEDPVPIVVHSSWAGEILSLPRGEGGFGYDPLFWVPDQGASAAELSAELKNRISHRGRALTELIERLGEG</sequence>
<dbReference type="EC" id="3.6.1.66" evidence="7"/>
<dbReference type="InterPro" id="IPR020922">
    <property type="entry name" value="dITP/XTP_pyrophosphatase"/>
</dbReference>
<dbReference type="CDD" id="cd00515">
    <property type="entry name" value="HAM1"/>
    <property type="match status" value="1"/>
</dbReference>
<dbReference type="PANTHER" id="PTHR11067:SF9">
    <property type="entry name" value="INOSINE TRIPHOSPHATE PYROPHOSPHATASE"/>
    <property type="match status" value="1"/>
</dbReference>
<feature type="binding site" evidence="7">
    <location>
        <position position="72"/>
    </location>
    <ligand>
        <name>Mg(2+)</name>
        <dbReference type="ChEBI" id="CHEBI:18420"/>
    </ligand>
</feature>
<evidence type="ECO:0000256" key="5">
    <source>
        <dbReference type="ARBA" id="ARBA00022842"/>
    </source>
</evidence>
<evidence type="ECO:0000256" key="7">
    <source>
        <dbReference type="HAMAP-Rule" id="MF_01405"/>
    </source>
</evidence>
<evidence type="ECO:0000256" key="4">
    <source>
        <dbReference type="ARBA" id="ARBA00022801"/>
    </source>
</evidence>
<dbReference type="InterPro" id="IPR002637">
    <property type="entry name" value="RdgB/HAM1"/>
</dbReference>
<dbReference type="InterPro" id="IPR029001">
    <property type="entry name" value="ITPase-like_fam"/>
</dbReference>
<evidence type="ECO:0000256" key="8">
    <source>
        <dbReference type="RuleBase" id="RU003781"/>
    </source>
</evidence>
<dbReference type="SUPFAM" id="SSF52972">
    <property type="entry name" value="ITPase-like"/>
    <property type="match status" value="1"/>
</dbReference>
<evidence type="ECO:0000313" key="9">
    <source>
        <dbReference type="EMBL" id="MFC0267091.1"/>
    </source>
</evidence>
<dbReference type="HAMAP" id="MF_01405">
    <property type="entry name" value="Non_canon_purine_NTPase"/>
    <property type="match status" value="1"/>
</dbReference>
<feature type="active site" description="Proton acceptor" evidence="7">
    <location>
        <position position="72"/>
    </location>
</feature>
<dbReference type="RefSeq" id="WP_019949931.1">
    <property type="nucleotide sequence ID" value="NZ_JBHLVX010000013.1"/>
</dbReference>
<feature type="binding site" evidence="7">
    <location>
        <position position="180"/>
    </location>
    <ligand>
        <name>substrate</name>
    </ligand>
</feature>
<comment type="function">
    <text evidence="7">Pyrophosphatase that catalyzes the hydrolysis of nucleoside triphosphates to their monophosphate derivatives, with a high preference for the non-canonical purine nucleotides XTP (xanthosine triphosphate), dITP (deoxyinosine triphosphate) and ITP. Seems to function as a house-cleaning enzyme that removes non-canonical purine nucleotides from the nucleotide pool, thus preventing their incorporation into DNA/RNA and avoiding chromosomal lesions.</text>
</comment>